<organism evidence="2 3">
    <name type="scientific">Nepenthes gracilis</name>
    <name type="common">Slender pitcher plant</name>
    <dbReference type="NCBI Taxonomy" id="150966"/>
    <lineage>
        <taxon>Eukaryota</taxon>
        <taxon>Viridiplantae</taxon>
        <taxon>Streptophyta</taxon>
        <taxon>Embryophyta</taxon>
        <taxon>Tracheophyta</taxon>
        <taxon>Spermatophyta</taxon>
        <taxon>Magnoliopsida</taxon>
        <taxon>eudicotyledons</taxon>
        <taxon>Gunneridae</taxon>
        <taxon>Pentapetalae</taxon>
        <taxon>Caryophyllales</taxon>
        <taxon>Nepenthaceae</taxon>
        <taxon>Nepenthes</taxon>
    </lineage>
</organism>
<sequence length="74" mass="8472">MFFFLSAGRHLVFHRIHFEFDTIPIKIQITAAISTKACEQEPKKAQPKRESKSEPQQESIPVKSVTAQLLMCVE</sequence>
<keyword evidence="3" id="KW-1185">Reference proteome</keyword>
<name>A0AAD3TLD1_NEPGR</name>
<feature type="region of interest" description="Disordered" evidence="1">
    <location>
        <begin position="38"/>
        <end position="62"/>
    </location>
</feature>
<protein>
    <submittedName>
        <fullName evidence="2">Uncharacterized protein</fullName>
    </submittedName>
</protein>
<accession>A0AAD3TLD1</accession>
<evidence type="ECO:0000313" key="2">
    <source>
        <dbReference type="EMBL" id="GMH30872.1"/>
    </source>
</evidence>
<proteinExistence type="predicted"/>
<dbReference type="EMBL" id="BSYO01000039">
    <property type="protein sequence ID" value="GMH30872.1"/>
    <property type="molecule type" value="Genomic_DNA"/>
</dbReference>
<comment type="caution">
    <text evidence="2">The sequence shown here is derived from an EMBL/GenBank/DDBJ whole genome shotgun (WGS) entry which is preliminary data.</text>
</comment>
<dbReference type="AlphaFoldDB" id="A0AAD3TLD1"/>
<evidence type="ECO:0000313" key="3">
    <source>
        <dbReference type="Proteomes" id="UP001279734"/>
    </source>
</evidence>
<gene>
    <name evidence="2" type="ORF">Nepgr_032715</name>
</gene>
<reference evidence="2" key="1">
    <citation type="submission" date="2023-05" db="EMBL/GenBank/DDBJ databases">
        <title>Nepenthes gracilis genome sequencing.</title>
        <authorList>
            <person name="Fukushima K."/>
        </authorList>
    </citation>
    <scope>NUCLEOTIDE SEQUENCE</scope>
    <source>
        <strain evidence="2">SING2019-196</strain>
    </source>
</reference>
<evidence type="ECO:0000256" key="1">
    <source>
        <dbReference type="SAM" id="MobiDB-lite"/>
    </source>
</evidence>
<dbReference type="Proteomes" id="UP001279734">
    <property type="component" value="Unassembled WGS sequence"/>
</dbReference>
<feature type="compositionally biased region" description="Basic and acidic residues" evidence="1">
    <location>
        <begin position="38"/>
        <end position="55"/>
    </location>
</feature>